<protein>
    <recommendedName>
        <fullName evidence="3">histidine kinase</fullName>
        <ecNumber evidence="3">2.7.13.3</ecNumber>
    </recommendedName>
</protein>
<comment type="catalytic activity">
    <reaction evidence="1">
        <text>ATP + protein L-histidine = ADP + protein N-phospho-L-histidine.</text>
        <dbReference type="EC" id="2.7.13.3"/>
    </reaction>
</comment>
<comment type="caution">
    <text evidence="15">The sequence shown here is derived from an EMBL/GenBank/DDBJ whole genome shotgun (WGS) entry which is preliminary data.</text>
</comment>
<keyword evidence="8" id="KW-0547">Nucleotide-binding</keyword>
<dbReference type="InterPro" id="IPR036097">
    <property type="entry name" value="HisK_dim/P_sf"/>
</dbReference>
<dbReference type="AlphaFoldDB" id="A0A7V8SJ31"/>
<evidence type="ECO:0000256" key="10">
    <source>
        <dbReference type="ARBA" id="ARBA00022840"/>
    </source>
</evidence>
<dbReference type="SMART" id="SM00388">
    <property type="entry name" value="HisKA"/>
    <property type="match status" value="1"/>
</dbReference>
<keyword evidence="10" id="KW-0067">ATP-binding</keyword>
<dbReference type="Gene3D" id="1.10.287.130">
    <property type="match status" value="1"/>
</dbReference>
<organism evidence="15 16">
    <name type="scientific">Pseudolactococcus laudensis</name>
    <dbReference type="NCBI Taxonomy" id="1494461"/>
    <lineage>
        <taxon>Bacteria</taxon>
        <taxon>Bacillati</taxon>
        <taxon>Bacillota</taxon>
        <taxon>Bacilli</taxon>
        <taxon>Lactobacillales</taxon>
        <taxon>Streptococcaceae</taxon>
        <taxon>Pseudolactococcus</taxon>
    </lineage>
</organism>
<dbReference type="InterPro" id="IPR050398">
    <property type="entry name" value="HssS/ArlS-like"/>
</dbReference>
<evidence type="ECO:0000256" key="2">
    <source>
        <dbReference type="ARBA" id="ARBA00004651"/>
    </source>
</evidence>
<keyword evidence="11" id="KW-1133">Transmembrane helix</keyword>
<evidence type="ECO:0000256" key="4">
    <source>
        <dbReference type="ARBA" id="ARBA00022475"/>
    </source>
</evidence>
<name>A0A7V8SJ31_9LACT</name>
<dbReference type="InterPro" id="IPR003661">
    <property type="entry name" value="HisK_dim/P_dom"/>
</dbReference>
<evidence type="ECO:0000313" key="15">
    <source>
        <dbReference type="EMBL" id="MBA0015555.1"/>
    </source>
</evidence>
<keyword evidence="9" id="KW-0418">Kinase</keyword>
<dbReference type="Pfam" id="PF00512">
    <property type="entry name" value="HisKA"/>
    <property type="match status" value="1"/>
</dbReference>
<evidence type="ECO:0000256" key="12">
    <source>
        <dbReference type="ARBA" id="ARBA00023012"/>
    </source>
</evidence>
<gene>
    <name evidence="15" type="ORF">HZR21_00045</name>
</gene>
<evidence type="ECO:0000256" key="11">
    <source>
        <dbReference type="ARBA" id="ARBA00022989"/>
    </source>
</evidence>
<evidence type="ECO:0000256" key="13">
    <source>
        <dbReference type="ARBA" id="ARBA00023136"/>
    </source>
</evidence>
<evidence type="ECO:0000256" key="5">
    <source>
        <dbReference type="ARBA" id="ARBA00022553"/>
    </source>
</evidence>
<keyword evidence="12" id="KW-0902">Two-component regulatory system</keyword>
<evidence type="ECO:0000259" key="14">
    <source>
        <dbReference type="SMART" id="SM00388"/>
    </source>
</evidence>
<keyword evidence="16" id="KW-1185">Reference proteome</keyword>
<keyword evidence="6" id="KW-0808">Transferase</keyword>
<reference evidence="15 16" key="1">
    <citation type="submission" date="2020-07" db="EMBL/GenBank/DDBJ databases">
        <authorList>
            <person name="Hilgarth M."/>
            <person name="Werum V."/>
            <person name="Vogel R.F."/>
        </authorList>
    </citation>
    <scope>NUCLEOTIDE SEQUENCE [LARGE SCALE GENOMIC DNA]</scope>
    <source>
        <strain evidence="15 16">DSM 28961</strain>
    </source>
</reference>
<evidence type="ECO:0000256" key="8">
    <source>
        <dbReference type="ARBA" id="ARBA00022741"/>
    </source>
</evidence>
<proteinExistence type="predicted"/>
<dbReference type="GO" id="GO:0005886">
    <property type="term" value="C:plasma membrane"/>
    <property type="evidence" value="ECO:0007669"/>
    <property type="project" value="UniProtKB-SubCell"/>
</dbReference>
<dbReference type="RefSeq" id="WP_415578420.1">
    <property type="nucleotide sequence ID" value="NZ_CBCRWQ010000002.1"/>
</dbReference>
<dbReference type="EMBL" id="JACBNY010000001">
    <property type="protein sequence ID" value="MBA0015555.1"/>
    <property type="molecule type" value="Genomic_DNA"/>
</dbReference>
<dbReference type="PANTHER" id="PTHR45528:SF1">
    <property type="entry name" value="SENSOR HISTIDINE KINASE CPXA"/>
    <property type="match status" value="1"/>
</dbReference>
<accession>A0A7V8SJ31</accession>
<sequence length="142" mass="16509">MMMLILLLLFLLTTIILSVYLALVLFDLQQITRQVTFIAEKETNAEITSTTKNPWIKNLLNQNNRLIRKNKTFHREQVKKDKLLHEILTNLTHDLKTPLTVASGYTQLLEKTVPTENQEIVSKIDNSLTSIKHYLDYLMSII</sequence>
<evidence type="ECO:0000256" key="7">
    <source>
        <dbReference type="ARBA" id="ARBA00022692"/>
    </source>
</evidence>
<comment type="subcellular location">
    <subcellularLocation>
        <location evidence="2">Cell membrane</location>
        <topology evidence="2">Multi-pass membrane protein</topology>
    </subcellularLocation>
</comment>
<dbReference type="PANTHER" id="PTHR45528">
    <property type="entry name" value="SENSOR HISTIDINE KINASE CPXA"/>
    <property type="match status" value="1"/>
</dbReference>
<dbReference type="CDD" id="cd00082">
    <property type="entry name" value="HisKA"/>
    <property type="match status" value="1"/>
</dbReference>
<evidence type="ECO:0000313" key="16">
    <source>
        <dbReference type="Proteomes" id="UP000530186"/>
    </source>
</evidence>
<dbReference type="GO" id="GO:0005524">
    <property type="term" value="F:ATP binding"/>
    <property type="evidence" value="ECO:0007669"/>
    <property type="project" value="UniProtKB-KW"/>
</dbReference>
<evidence type="ECO:0000256" key="1">
    <source>
        <dbReference type="ARBA" id="ARBA00000085"/>
    </source>
</evidence>
<dbReference type="Proteomes" id="UP000530186">
    <property type="component" value="Unassembled WGS sequence"/>
</dbReference>
<dbReference type="SUPFAM" id="SSF47384">
    <property type="entry name" value="Homodimeric domain of signal transducing histidine kinase"/>
    <property type="match status" value="1"/>
</dbReference>
<keyword evidence="5" id="KW-0597">Phosphoprotein</keyword>
<keyword evidence="13" id="KW-0472">Membrane</keyword>
<dbReference type="EC" id="2.7.13.3" evidence="3"/>
<evidence type="ECO:0000256" key="6">
    <source>
        <dbReference type="ARBA" id="ARBA00022679"/>
    </source>
</evidence>
<keyword evidence="7" id="KW-0812">Transmembrane</keyword>
<keyword evidence="4" id="KW-1003">Cell membrane</keyword>
<evidence type="ECO:0000256" key="9">
    <source>
        <dbReference type="ARBA" id="ARBA00022777"/>
    </source>
</evidence>
<evidence type="ECO:0000256" key="3">
    <source>
        <dbReference type="ARBA" id="ARBA00012438"/>
    </source>
</evidence>
<feature type="domain" description="Signal transduction histidine kinase dimerisation/phosphoacceptor" evidence="14">
    <location>
        <begin position="83"/>
        <end position="141"/>
    </location>
</feature>
<dbReference type="GO" id="GO:0000155">
    <property type="term" value="F:phosphorelay sensor kinase activity"/>
    <property type="evidence" value="ECO:0007669"/>
    <property type="project" value="InterPro"/>
</dbReference>